<evidence type="ECO:0000256" key="6">
    <source>
        <dbReference type="SAM" id="Phobius"/>
    </source>
</evidence>
<feature type="transmembrane region" description="Helical" evidence="6">
    <location>
        <begin position="70"/>
        <end position="90"/>
    </location>
</feature>
<feature type="transmembrane region" description="Helical" evidence="6">
    <location>
        <begin position="404"/>
        <end position="430"/>
    </location>
</feature>
<feature type="transmembrane region" description="Helical" evidence="6">
    <location>
        <begin position="378"/>
        <end position="398"/>
    </location>
</feature>
<dbReference type="PANTHER" id="PTHR42718:SF9">
    <property type="entry name" value="MAJOR FACILITATOR SUPERFAMILY MULTIDRUG TRANSPORTER MFSC"/>
    <property type="match status" value="1"/>
</dbReference>
<dbReference type="EMBL" id="JASNQZ010000018">
    <property type="protein sequence ID" value="KAL0945379.1"/>
    <property type="molecule type" value="Genomic_DNA"/>
</dbReference>
<protein>
    <recommendedName>
        <fullName evidence="7">Major facilitator superfamily (MFS) profile domain-containing protein</fullName>
    </recommendedName>
</protein>
<feature type="transmembrane region" description="Helical" evidence="6">
    <location>
        <begin position="30"/>
        <end position="50"/>
    </location>
</feature>
<keyword evidence="2" id="KW-0813">Transport</keyword>
<dbReference type="PROSITE" id="PS50850">
    <property type="entry name" value="MFS"/>
    <property type="match status" value="1"/>
</dbReference>
<evidence type="ECO:0000256" key="3">
    <source>
        <dbReference type="ARBA" id="ARBA00022692"/>
    </source>
</evidence>
<feature type="transmembrane region" description="Helical" evidence="6">
    <location>
        <begin position="258"/>
        <end position="277"/>
    </location>
</feature>
<feature type="domain" description="Major facilitator superfamily (MFS) profile" evidence="7">
    <location>
        <begin position="35"/>
        <end position="490"/>
    </location>
</feature>
<sequence length="546" mass="59225">MSRPHSAYTKNDEKSSEAARDVSIAQKRSTLCSVLIVSSCTMAMLVNISNTTAPSIALPTIGRELNIPEAQLQWIVSAYSLTSGCLLLFFGRIADLYGRKSVFMWGTFWLAAFTLGCGFSNDAVTLDMLRGLQGIGAAATIPASLGILAHSFPPSRARSIAFATFAAGAPVGAGLGSVIGGVLTQLTAKTWRATFYLSTGLTVLNLLMGAFSIDADQPSTETDRRVDWLGALLVTAGLTLIIFVLGQGEVAPQQWKTPYIIVLLVLGVLLMAAFVFWQDYLVKAREELKTTRTWLHPPPLMKLTIWTRARGRVAAILCIILLNWCSFLGWNFWLQLYYQQYLELSPIRTTIRLLPMFITGVLCNVVVALVVGHVPVVYLLGLGTSMTAAAALLFALVVPSASYWAFGFPAAVLSVFGADFMFASGTIFIARAALPHEQSVAGALFQTMTQVGTAIGVSVTTVVFNRVIHHRAEEAGVSPALPGHLIPKDVALPAYKAAQWTAFAFGVIGKRPLQCRTRSILTGRLMLPFSFHCIHHLLLERWCGRP</sequence>
<evidence type="ECO:0000256" key="2">
    <source>
        <dbReference type="ARBA" id="ARBA00022448"/>
    </source>
</evidence>
<feature type="transmembrane region" description="Helical" evidence="6">
    <location>
        <begin position="313"/>
        <end position="333"/>
    </location>
</feature>
<feature type="transmembrane region" description="Helical" evidence="6">
    <location>
        <begin position="160"/>
        <end position="183"/>
    </location>
</feature>
<reference evidence="9" key="1">
    <citation type="submission" date="2024-06" db="EMBL/GenBank/DDBJ databases">
        <title>Multi-omics analyses provide insights into the biosynthesis of the anticancer antibiotic pleurotin in Hohenbuehelia grisea.</title>
        <authorList>
            <person name="Weaver J.A."/>
            <person name="Alberti F."/>
        </authorList>
    </citation>
    <scope>NUCLEOTIDE SEQUENCE [LARGE SCALE GENOMIC DNA]</scope>
    <source>
        <strain evidence="9">T-177</strain>
    </source>
</reference>
<dbReference type="InterPro" id="IPR020846">
    <property type="entry name" value="MFS_dom"/>
</dbReference>
<dbReference type="Gene3D" id="1.20.1250.20">
    <property type="entry name" value="MFS general substrate transporter like domains"/>
    <property type="match status" value="1"/>
</dbReference>
<feature type="transmembrane region" description="Helical" evidence="6">
    <location>
        <begin position="102"/>
        <end position="121"/>
    </location>
</feature>
<evidence type="ECO:0000259" key="7">
    <source>
        <dbReference type="PROSITE" id="PS50850"/>
    </source>
</evidence>
<dbReference type="Gene3D" id="1.20.1720.10">
    <property type="entry name" value="Multidrug resistance protein D"/>
    <property type="match status" value="1"/>
</dbReference>
<comment type="subcellular location">
    <subcellularLocation>
        <location evidence="1">Membrane</location>
        <topology evidence="1">Multi-pass membrane protein</topology>
    </subcellularLocation>
</comment>
<keyword evidence="3 6" id="KW-0812">Transmembrane</keyword>
<keyword evidence="5 6" id="KW-0472">Membrane</keyword>
<feature type="transmembrane region" description="Helical" evidence="6">
    <location>
        <begin position="226"/>
        <end position="246"/>
    </location>
</feature>
<dbReference type="Proteomes" id="UP001556367">
    <property type="component" value="Unassembled WGS sequence"/>
</dbReference>
<evidence type="ECO:0000256" key="4">
    <source>
        <dbReference type="ARBA" id="ARBA00022989"/>
    </source>
</evidence>
<evidence type="ECO:0000313" key="9">
    <source>
        <dbReference type="Proteomes" id="UP001556367"/>
    </source>
</evidence>
<feature type="transmembrane region" description="Helical" evidence="6">
    <location>
        <begin position="353"/>
        <end position="371"/>
    </location>
</feature>
<feature type="transmembrane region" description="Helical" evidence="6">
    <location>
        <begin position="133"/>
        <end position="153"/>
    </location>
</feature>
<proteinExistence type="predicted"/>
<dbReference type="Pfam" id="PF07690">
    <property type="entry name" value="MFS_1"/>
    <property type="match status" value="2"/>
</dbReference>
<name>A0ABR3IQ14_9AGAR</name>
<accession>A0ABR3IQ14</accession>
<dbReference type="InterPro" id="IPR036259">
    <property type="entry name" value="MFS_trans_sf"/>
</dbReference>
<evidence type="ECO:0000313" key="8">
    <source>
        <dbReference type="EMBL" id="KAL0945379.1"/>
    </source>
</evidence>
<feature type="transmembrane region" description="Helical" evidence="6">
    <location>
        <begin position="195"/>
        <end position="214"/>
    </location>
</feature>
<keyword evidence="9" id="KW-1185">Reference proteome</keyword>
<gene>
    <name evidence="8" type="ORF">HGRIS_000876</name>
</gene>
<dbReference type="PANTHER" id="PTHR42718">
    <property type="entry name" value="MAJOR FACILITATOR SUPERFAMILY MULTIDRUG TRANSPORTER MFSC"/>
    <property type="match status" value="1"/>
</dbReference>
<evidence type="ECO:0000256" key="5">
    <source>
        <dbReference type="ARBA" id="ARBA00023136"/>
    </source>
</evidence>
<dbReference type="SUPFAM" id="SSF103473">
    <property type="entry name" value="MFS general substrate transporter"/>
    <property type="match status" value="2"/>
</dbReference>
<evidence type="ECO:0000256" key="1">
    <source>
        <dbReference type="ARBA" id="ARBA00004141"/>
    </source>
</evidence>
<organism evidence="8 9">
    <name type="scientific">Hohenbuehelia grisea</name>
    <dbReference type="NCBI Taxonomy" id="104357"/>
    <lineage>
        <taxon>Eukaryota</taxon>
        <taxon>Fungi</taxon>
        <taxon>Dikarya</taxon>
        <taxon>Basidiomycota</taxon>
        <taxon>Agaricomycotina</taxon>
        <taxon>Agaricomycetes</taxon>
        <taxon>Agaricomycetidae</taxon>
        <taxon>Agaricales</taxon>
        <taxon>Pleurotineae</taxon>
        <taxon>Pleurotaceae</taxon>
        <taxon>Hohenbuehelia</taxon>
    </lineage>
</organism>
<dbReference type="InterPro" id="IPR011701">
    <property type="entry name" value="MFS"/>
</dbReference>
<comment type="caution">
    <text evidence="8">The sequence shown here is derived from an EMBL/GenBank/DDBJ whole genome shotgun (WGS) entry which is preliminary data.</text>
</comment>
<keyword evidence="4 6" id="KW-1133">Transmembrane helix</keyword>